<sequence length="206" mass="23202">MSANEDWRSIRKALNTYLTHQHKLDTLRENVVEGMLEFLTASALKNTPVDIGKLAFSVALNQISNTCFSQNVINYESEDVGGFKTAAKTLMEVDGKFNIADIFPVLKPLDPQNIPRQAKAAYGWFDEVILGFINGRLKHRESKLSRFGDMLGSLLDYTEANVADFNLIHIKTLLVVNPPFCYLNKNEKKNFTLKKKLGGLTSCDRN</sequence>
<evidence type="ECO:0000313" key="1">
    <source>
        <dbReference type="EMBL" id="KAI3712625.1"/>
    </source>
</evidence>
<name>A0ACB9ARQ6_9ASTR</name>
<organism evidence="1 2">
    <name type="scientific">Smallanthus sonchifolius</name>
    <dbReference type="NCBI Taxonomy" id="185202"/>
    <lineage>
        <taxon>Eukaryota</taxon>
        <taxon>Viridiplantae</taxon>
        <taxon>Streptophyta</taxon>
        <taxon>Embryophyta</taxon>
        <taxon>Tracheophyta</taxon>
        <taxon>Spermatophyta</taxon>
        <taxon>Magnoliopsida</taxon>
        <taxon>eudicotyledons</taxon>
        <taxon>Gunneridae</taxon>
        <taxon>Pentapetalae</taxon>
        <taxon>asterids</taxon>
        <taxon>campanulids</taxon>
        <taxon>Asterales</taxon>
        <taxon>Asteraceae</taxon>
        <taxon>Asteroideae</taxon>
        <taxon>Heliantheae alliance</taxon>
        <taxon>Millerieae</taxon>
        <taxon>Smallanthus</taxon>
    </lineage>
</organism>
<keyword evidence="2" id="KW-1185">Reference proteome</keyword>
<gene>
    <name evidence="1" type="ORF">L1987_71185</name>
</gene>
<reference evidence="2" key="1">
    <citation type="journal article" date="2022" name="Mol. Ecol. Resour.">
        <title>The genomes of chicory, endive, great burdock and yacon provide insights into Asteraceae palaeo-polyploidization history and plant inulin production.</title>
        <authorList>
            <person name="Fan W."/>
            <person name="Wang S."/>
            <person name="Wang H."/>
            <person name="Wang A."/>
            <person name="Jiang F."/>
            <person name="Liu H."/>
            <person name="Zhao H."/>
            <person name="Xu D."/>
            <person name="Zhang Y."/>
        </authorList>
    </citation>
    <scope>NUCLEOTIDE SEQUENCE [LARGE SCALE GENOMIC DNA]</scope>
    <source>
        <strain evidence="2">cv. Yunnan</strain>
    </source>
</reference>
<comment type="caution">
    <text evidence="1">The sequence shown here is derived from an EMBL/GenBank/DDBJ whole genome shotgun (WGS) entry which is preliminary data.</text>
</comment>
<accession>A0ACB9ARQ6</accession>
<evidence type="ECO:0000313" key="2">
    <source>
        <dbReference type="Proteomes" id="UP001056120"/>
    </source>
</evidence>
<dbReference type="EMBL" id="CM042041">
    <property type="protein sequence ID" value="KAI3712625.1"/>
    <property type="molecule type" value="Genomic_DNA"/>
</dbReference>
<dbReference type="Proteomes" id="UP001056120">
    <property type="component" value="Linkage Group LG24"/>
</dbReference>
<protein>
    <submittedName>
        <fullName evidence="1">Uncharacterized protein</fullName>
    </submittedName>
</protein>
<reference evidence="1 2" key="2">
    <citation type="journal article" date="2022" name="Mol. Ecol. Resour.">
        <title>The genomes of chicory, endive, great burdock and yacon provide insights into Asteraceae paleo-polyploidization history and plant inulin production.</title>
        <authorList>
            <person name="Fan W."/>
            <person name="Wang S."/>
            <person name="Wang H."/>
            <person name="Wang A."/>
            <person name="Jiang F."/>
            <person name="Liu H."/>
            <person name="Zhao H."/>
            <person name="Xu D."/>
            <person name="Zhang Y."/>
        </authorList>
    </citation>
    <scope>NUCLEOTIDE SEQUENCE [LARGE SCALE GENOMIC DNA]</scope>
    <source>
        <strain evidence="2">cv. Yunnan</strain>
        <tissue evidence="1">Leaves</tissue>
    </source>
</reference>
<proteinExistence type="predicted"/>